<evidence type="ECO:0000256" key="7">
    <source>
        <dbReference type="PROSITE-ProRule" id="PRU01373"/>
    </source>
</evidence>
<evidence type="ECO:0000259" key="8">
    <source>
        <dbReference type="PROSITE" id="PS52029"/>
    </source>
</evidence>
<evidence type="ECO:0000313" key="9">
    <source>
        <dbReference type="EMBL" id="TFZ83907.1"/>
    </source>
</evidence>
<dbReference type="CDD" id="cd16913">
    <property type="entry name" value="YkuD_like"/>
    <property type="match status" value="1"/>
</dbReference>
<reference evidence="9 10" key="1">
    <citation type="journal article" date="2019" name="ISME J.">
        <title>Candidatus Macondimonas diazotrophica, a novel gammaproteobacterial genus dominating crude-oil-contaminated coastal sediments.</title>
        <authorList>
            <person name="Karthikeyan S."/>
            <person name="Konstantinidis K."/>
        </authorList>
    </citation>
    <scope>NUCLEOTIDE SEQUENCE [LARGE SCALE GENOMIC DNA]</scope>
    <source>
        <strain evidence="9 10">KTK01</strain>
    </source>
</reference>
<feature type="active site" description="Proton donor/acceptor" evidence="7">
    <location>
        <position position="129"/>
    </location>
</feature>
<comment type="similarity">
    <text evidence="2">Belongs to the YkuD family.</text>
</comment>
<accession>A0A4Z0FDU3</accession>
<keyword evidence="3" id="KW-0808">Transferase</keyword>
<keyword evidence="10" id="KW-1185">Reference proteome</keyword>
<comment type="caution">
    <text evidence="9">The sequence shown here is derived from an EMBL/GenBank/DDBJ whole genome shotgun (WGS) entry which is preliminary data.</text>
</comment>
<keyword evidence="5 7" id="KW-0573">Peptidoglycan synthesis</keyword>
<evidence type="ECO:0000256" key="4">
    <source>
        <dbReference type="ARBA" id="ARBA00022960"/>
    </source>
</evidence>
<dbReference type="PANTHER" id="PTHR36699">
    <property type="entry name" value="LD-TRANSPEPTIDASE"/>
    <property type="match status" value="1"/>
</dbReference>
<proteinExistence type="inferred from homology"/>
<dbReference type="GO" id="GO:0008360">
    <property type="term" value="P:regulation of cell shape"/>
    <property type="evidence" value="ECO:0007669"/>
    <property type="project" value="UniProtKB-UniRule"/>
</dbReference>
<dbReference type="GO" id="GO:0004180">
    <property type="term" value="F:carboxypeptidase activity"/>
    <property type="evidence" value="ECO:0007669"/>
    <property type="project" value="UniProtKB-ARBA"/>
</dbReference>
<dbReference type="InterPro" id="IPR038063">
    <property type="entry name" value="Transpep_catalytic_dom"/>
</dbReference>
<dbReference type="InterPro" id="IPR005490">
    <property type="entry name" value="LD_TPept_cat_dom"/>
</dbReference>
<evidence type="ECO:0000313" key="10">
    <source>
        <dbReference type="Proteomes" id="UP000297890"/>
    </source>
</evidence>
<comment type="pathway">
    <text evidence="1 7">Cell wall biogenesis; peptidoglycan biosynthesis.</text>
</comment>
<evidence type="ECO:0000256" key="3">
    <source>
        <dbReference type="ARBA" id="ARBA00022679"/>
    </source>
</evidence>
<dbReference type="PROSITE" id="PS52029">
    <property type="entry name" value="LD_TPASE"/>
    <property type="match status" value="1"/>
</dbReference>
<name>A0A4Z0FDU3_9GAMM</name>
<dbReference type="GO" id="GO:0016740">
    <property type="term" value="F:transferase activity"/>
    <property type="evidence" value="ECO:0007669"/>
    <property type="project" value="UniProtKB-KW"/>
</dbReference>
<dbReference type="EMBL" id="SRIO01000002">
    <property type="protein sequence ID" value="TFZ83907.1"/>
    <property type="molecule type" value="Genomic_DNA"/>
</dbReference>
<evidence type="ECO:0000256" key="6">
    <source>
        <dbReference type="ARBA" id="ARBA00023316"/>
    </source>
</evidence>
<keyword evidence="4 7" id="KW-0133">Cell shape</keyword>
<sequence length="172" mass="19298">MTWTGSVCADQPRARWVLIDTQTHALSVMHDQEPVWTFNAIALGRGGVTPSKVTRDHKTPLGEFRITEVRKSDRFHIFIGLSYPNPVHAKAAHEAGQISDDEFWAVQYATFQGILPPQNTRLGGHIGIHGVGRGDLRIHQQFDWTQGCIALTNEQIEQLQNLVRVGDRVVIQ</sequence>
<gene>
    <name evidence="9" type="ORF">E4680_01745</name>
</gene>
<dbReference type="AlphaFoldDB" id="A0A4Z0FDU3"/>
<dbReference type="PANTHER" id="PTHR36699:SF1">
    <property type="entry name" value="L,D-TRANSPEPTIDASE YAFK-RELATED"/>
    <property type="match status" value="1"/>
</dbReference>
<dbReference type="UniPathway" id="UPA00219"/>
<dbReference type="GO" id="GO:0071555">
    <property type="term" value="P:cell wall organization"/>
    <property type="evidence" value="ECO:0007669"/>
    <property type="project" value="UniProtKB-UniRule"/>
</dbReference>
<dbReference type="SUPFAM" id="SSF141523">
    <property type="entry name" value="L,D-transpeptidase catalytic domain-like"/>
    <property type="match status" value="1"/>
</dbReference>
<feature type="active site" description="Nucleophile" evidence="7">
    <location>
        <position position="148"/>
    </location>
</feature>
<keyword evidence="6 7" id="KW-0961">Cell wall biogenesis/degradation</keyword>
<dbReference type="OrthoDB" id="9809748at2"/>
<dbReference type="Pfam" id="PF03734">
    <property type="entry name" value="YkuD"/>
    <property type="match status" value="1"/>
</dbReference>
<dbReference type="Proteomes" id="UP000297890">
    <property type="component" value="Unassembled WGS sequence"/>
</dbReference>
<dbReference type="GO" id="GO:0009252">
    <property type="term" value="P:peptidoglycan biosynthetic process"/>
    <property type="evidence" value="ECO:0007669"/>
    <property type="project" value="UniProtKB-UniPathway"/>
</dbReference>
<protein>
    <submittedName>
        <fullName evidence="9">Murein L,D-transpeptidase</fullName>
    </submittedName>
</protein>
<evidence type="ECO:0000256" key="2">
    <source>
        <dbReference type="ARBA" id="ARBA00005992"/>
    </source>
</evidence>
<dbReference type="Gene3D" id="2.40.440.10">
    <property type="entry name" value="L,D-transpeptidase catalytic domain-like"/>
    <property type="match status" value="1"/>
</dbReference>
<evidence type="ECO:0000256" key="1">
    <source>
        <dbReference type="ARBA" id="ARBA00004752"/>
    </source>
</evidence>
<evidence type="ECO:0000256" key="5">
    <source>
        <dbReference type="ARBA" id="ARBA00022984"/>
    </source>
</evidence>
<organism evidence="9 10">
    <name type="scientific">Candidatus Macondimonas diazotrophica</name>
    <dbReference type="NCBI Taxonomy" id="2305248"/>
    <lineage>
        <taxon>Bacteria</taxon>
        <taxon>Pseudomonadati</taxon>
        <taxon>Pseudomonadota</taxon>
        <taxon>Gammaproteobacteria</taxon>
        <taxon>Chromatiales</taxon>
        <taxon>Ectothiorhodospiraceae</taxon>
        <taxon>Candidatus Macondimonas</taxon>
    </lineage>
</organism>
<feature type="domain" description="L,D-TPase catalytic" evidence="8">
    <location>
        <begin position="15"/>
        <end position="172"/>
    </location>
</feature>